<dbReference type="Pfam" id="PF01883">
    <property type="entry name" value="FeS_assembly_P"/>
    <property type="match status" value="1"/>
</dbReference>
<dbReference type="InterPro" id="IPR002744">
    <property type="entry name" value="MIP18-like"/>
</dbReference>
<evidence type="ECO:0000259" key="2">
    <source>
        <dbReference type="Pfam" id="PF01883"/>
    </source>
</evidence>
<feature type="compositionally biased region" description="Low complexity" evidence="1">
    <location>
        <begin position="90"/>
        <end position="101"/>
    </location>
</feature>
<gene>
    <name evidence="3" type="ORF">JF69_08300</name>
</gene>
<dbReference type="InterPro" id="IPR052339">
    <property type="entry name" value="Fe-S_Maturation_MIP18"/>
</dbReference>
<dbReference type="PATRIC" id="fig|1684.4.peg.892"/>
<dbReference type="PANTHER" id="PTHR42831">
    <property type="entry name" value="FE-S PROTEIN MATURATION AUXILIARY FACTOR YITW"/>
    <property type="match status" value="1"/>
</dbReference>
<dbReference type="InterPro" id="IPR034904">
    <property type="entry name" value="FSCA_dom_sf"/>
</dbReference>
<accession>A0A0F4KT22</accession>
<evidence type="ECO:0000313" key="4">
    <source>
        <dbReference type="Proteomes" id="UP000033648"/>
    </source>
</evidence>
<sequence length="240" mass="24952">MSGNTNLVPEPQDSILASVGRAISDPGTAQALASNPLGAETVLKSAAGGSMRQVDGQADKKSDSAKSDDQRANSANSEGSPEGPSADQGSSAQTPASASAANGGKTADQNAADAEAAAEEAIPLKAVDDIGRATAEDVREALHQVIDPELGIDVVDLGLVYGIEIDELGRAIITMTLTTPACPLTDLIEDQCASVLAGLVEEFRIDWTWSPRWTLDMITPEGREQLAAIGFNFENMPTYQ</sequence>
<organism evidence="3 4">
    <name type="scientific">Bifidobacterium asteroides</name>
    <dbReference type="NCBI Taxonomy" id="1684"/>
    <lineage>
        <taxon>Bacteria</taxon>
        <taxon>Bacillati</taxon>
        <taxon>Actinomycetota</taxon>
        <taxon>Actinomycetes</taxon>
        <taxon>Bifidobacteriales</taxon>
        <taxon>Bifidobacteriaceae</taxon>
        <taxon>Bifidobacterium</taxon>
    </lineage>
</organism>
<feature type="domain" description="MIP18 family-like" evidence="2">
    <location>
        <begin position="136"/>
        <end position="199"/>
    </location>
</feature>
<protein>
    <recommendedName>
        <fullName evidence="2">MIP18 family-like domain-containing protein</fullName>
    </recommendedName>
</protein>
<evidence type="ECO:0000256" key="1">
    <source>
        <dbReference type="SAM" id="MobiDB-lite"/>
    </source>
</evidence>
<proteinExistence type="predicted"/>
<dbReference type="Proteomes" id="UP000033648">
    <property type="component" value="Unassembled WGS sequence"/>
</dbReference>
<dbReference type="OrthoDB" id="9805360at2"/>
<reference evidence="3 4" key="1">
    <citation type="submission" date="2014-12" db="EMBL/GenBank/DDBJ databases">
        <title>Comparative genomics of the lactic acid bacteria isolated from the honey bee gut.</title>
        <authorList>
            <person name="Ellegaard K.M."/>
            <person name="Tamarit D."/>
            <person name="Javelind E."/>
            <person name="Olofsson T."/>
            <person name="Andersson S.G."/>
            <person name="Vasquez A."/>
        </authorList>
    </citation>
    <scope>NUCLEOTIDE SEQUENCE [LARGE SCALE GENOMIC DNA]</scope>
    <source>
        <strain evidence="3 4">Bin2</strain>
    </source>
</reference>
<evidence type="ECO:0000313" key="3">
    <source>
        <dbReference type="EMBL" id="KJY49530.1"/>
    </source>
</evidence>
<comment type="caution">
    <text evidence="3">The sequence shown here is derived from an EMBL/GenBank/DDBJ whole genome shotgun (WGS) entry which is preliminary data.</text>
</comment>
<dbReference type="EMBL" id="JWME01000011">
    <property type="protein sequence ID" value="KJY49530.1"/>
    <property type="molecule type" value="Genomic_DNA"/>
</dbReference>
<name>A0A0F4KT22_9BIFI</name>
<dbReference type="AlphaFoldDB" id="A0A0F4KT22"/>
<feature type="region of interest" description="Disordered" evidence="1">
    <location>
        <begin position="43"/>
        <end position="116"/>
    </location>
</feature>
<feature type="compositionally biased region" description="Basic and acidic residues" evidence="1">
    <location>
        <begin position="57"/>
        <end position="71"/>
    </location>
</feature>
<dbReference type="SUPFAM" id="SSF117916">
    <property type="entry name" value="Fe-S cluster assembly (FSCA) domain-like"/>
    <property type="match status" value="1"/>
</dbReference>
<dbReference type="Gene3D" id="3.30.300.130">
    <property type="entry name" value="Fe-S cluster assembly (FSCA)"/>
    <property type="match status" value="1"/>
</dbReference>
<dbReference type="PANTHER" id="PTHR42831:SF1">
    <property type="entry name" value="FE-S PROTEIN MATURATION AUXILIARY FACTOR YITW"/>
    <property type="match status" value="1"/>
</dbReference>